<feature type="region of interest" description="Disordered" evidence="2">
    <location>
        <begin position="344"/>
        <end position="410"/>
    </location>
</feature>
<protein>
    <submittedName>
        <fullName evidence="3">Expressed protein</fullName>
    </submittedName>
</protein>
<gene>
    <name evidence="3" type="ORF">CHLNCDRAFT_57314</name>
</gene>
<dbReference type="AlphaFoldDB" id="E1Z9P1"/>
<dbReference type="OrthoDB" id="511688at2759"/>
<sequence length="680" mass="73174">MPVPAVSSAAAPAMAHPVITRAFGGPLRLAPSPRRPRSRPHGCTPVLATASFEELRTAASEAVASAQSKLPLLEQAKTTAERAKDPAADAERVWQEAHARLTRLQQEANSTIKQLREDVTAAAGGEEGATAALLERHVSERLEHYRVNHNLVASNDWKVYAPRDLPLSSIPGGRMMYQLAAAEVEGAKYAVVALGIANPFLFDNLRSLLLHWGCTEGAHAGWSQPPKGWHTSPGVSTPAGSLAWETVLGAFAPVMQGEPVIDSAAYSVVLQVPLEGSLELRGGIKAVLKRTDGGQPEWIKAGQHNNGDFFLDFQPVINHFERRRREAQAAALVQARSAALARGDLWEEDEDEEEEEEEAVDAAVDAKGADKLAARDSADAPSAAKAKGKVVAGRKVPAKAKKKKAKEELPPLPEEEPAYVPKLPEWVGRVQQFVQLSDLPQDRTLALHLKCLNSLATAIAEEGGPHGMEARVLLQRCREAEDLLHQHDLAELSSRAAQQEKEQLQAIYKSASDESSHLMLELTSAAEAARRTAVKLRGRETEVTQRDLEAVAQQTAQELLKKNIKGVWPFKEDRQLVFVQQKVMEVAGMDAAVVVQVYVEGTKEAVKAATAPPPANGAAKNGAAAGSAEVDATLVAATMGSDSTAPATFVLKTSDGKWRSWKQGHGASCNFYAELPLPMP</sequence>
<name>E1Z9P1_CHLVA</name>
<evidence type="ECO:0000256" key="2">
    <source>
        <dbReference type="SAM" id="MobiDB-lite"/>
    </source>
</evidence>
<keyword evidence="1" id="KW-0175">Coiled coil</keyword>
<dbReference type="GeneID" id="17356953"/>
<accession>E1Z9P1</accession>
<feature type="compositionally biased region" description="Low complexity" evidence="2">
    <location>
        <begin position="379"/>
        <end position="395"/>
    </location>
</feature>
<feature type="coiled-coil region" evidence="1">
    <location>
        <begin position="87"/>
        <end position="118"/>
    </location>
</feature>
<feature type="compositionally biased region" description="Acidic residues" evidence="2">
    <location>
        <begin position="346"/>
        <end position="360"/>
    </location>
</feature>
<evidence type="ECO:0000313" key="4">
    <source>
        <dbReference type="Proteomes" id="UP000008141"/>
    </source>
</evidence>
<organism evidence="4">
    <name type="scientific">Chlorella variabilis</name>
    <name type="common">Green alga</name>
    <dbReference type="NCBI Taxonomy" id="554065"/>
    <lineage>
        <taxon>Eukaryota</taxon>
        <taxon>Viridiplantae</taxon>
        <taxon>Chlorophyta</taxon>
        <taxon>core chlorophytes</taxon>
        <taxon>Trebouxiophyceae</taxon>
        <taxon>Chlorellales</taxon>
        <taxon>Chlorellaceae</taxon>
        <taxon>Chlorella clade</taxon>
        <taxon>Chlorella</taxon>
    </lineage>
</organism>
<evidence type="ECO:0000313" key="3">
    <source>
        <dbReference type="EMBL" id="EFN57807.1"/>
    </source>
</evidence>
<proteinExistence type="predicted"/>
<keyword evidence="4" id="KW-1185">Reference proteome</keyword>
<reference evidence="3 4" key="1">
    <citation type="journal article" date="2010" name="Plant Cell">
        <title>The Chlorella variabilis NC64A genome reveals adaptation to photosymbiosis, coevolution with viruses, and cryptic sex.</title>
        <authorList>
            <person name="Blanc G."/>
            <person name="Duncan G."/>
            <person name="Agarkova I."/>
            <person name="Borodovsky M."/>
            <person name="Gurnon J."/>
            <person name="Kuo A."/>
            <person name="Lindquist E."/>
            <person name="Lucas S."/>
            <person name="Pangilinan J."/>
            <person name="Polle J."/>
            <person name="Salamov A."/>
            <person name="Terry A."/>
            <person name="Yamada T."/>
            <person name="Dunigan D.D."/>
            <person name="Grigoriev I.V."/>
            <person name="Claverie J.M."/>
            <person name="Van Etten J.L."/>
        </authorList>
    </citation>
    <scope>NUCLEOTIDE SEQUENCE [LARGE SCALE GENOMIC DNA]</scope>
    <source>
        <strain evidence="3 4">NC64A</strain>
    </source>
</reference>
<dbReference type="KEGG" id="cvr:CHLNCDRAFT_57314"/>
<dbReference type="InParanoid" id="E1Z9P1"/>
<dbReference type="EMBL" id="GL433839">
    <property type="protein sequence ID" value="EFN57807.1"/>
    <property type="molecule type" value="Genomic_DNA"/>
</dbReference>
<dbReference type="Proteomes" id="UP000008141">
    <property type="component" value="Unassembled WGS sequence"/>
</dbReference>
<feature type="compositionally biased region" description="Basic and acidic residues" evidence="2">
    <location>
        <begin position="367"/>
        <end position="378"/>
    </location>
</feature>
<evidence type="ECO:0000256" key="1">
    <source>
        <dbReference type="SAM" id="Coils"/>
    </source>
</evidence>
<dbReference type="RefSeq" id="XP_005849909.1">
    <property type="nucleotide sequence ID" value="XM_005849847.1"/>
</dbReference>
<dbReference type="eggNOG" id="ENOG502SZU2">
    <property type="taxonomic scope" value="Eukaryota"/>
</dbReference>